<evidence type="ECO:0000256" key="9">
    <source>
        <dbReference type="SAM" id="Phobius"/>
    </source>
</evidence>
<keyword evidence="12" id="KW-1185">Reference proteome</keyword>
<dbReference type="Gene3D" id="1.10.510.10">
    <property type="entry name" value="Transferase(Phosphotransferase) domain 1"/>
    <property type="match status" value="1"/>
</dbReference>
<keyword evidence="9" id="KW-0812">Transmembrane</keyword>
<evidence type="ECO:0000313" key="11">
    <source>
        <dbReference type="EMBL" id="GCL35496.1"/>
    </source>
</evidence>
<comment type="catalytic activity">
    <reaction evidence="8">
        <text>L-seryl-[protein] + ATP = O-phospho-L-seryl-[protein] + ADP + H(+)</text>
        <dbReference type="Rhea" id="RHEA:17989"/>
        <dbReference type="Rhea" id="RHEA-COMP:9863"/>
        <dbReference type="Rhea" id="RHEA-COMP:11604"/>
        <dbReference type="ChEBI" id="CHEBI:15378"/>
        <dbReference type="ChEBI" id="CHEBI:29999"/>
        <dbReference type="ChEBI" id="CHEBI:30616"/>
        <dbReference type="ChEBI" id="CHEBI:83421"/>
        <dbReference type="ChEBI" id="CHEBI:456216"/>
        <dbReference type="EC" id="2.7.11.1"/>
    </reaction>
</comment>
<organism evidence="11 12">
    <name type="scientific">Sphaerospermopsis reniformis</name>
    <dbReference type="NCBI Taxonomy" id="531300"/>
    <lineage>
        <taxon>Bacteria</taxon>
        <taxon>Bacillati</taxon>
        <taxon>Cyanobacteriota</taxon>
        <taxon>Cyanophyceae</taxon>
        <taxon>Nostocales</taxon>
        <taxon>Aphanizomenonaceae</taxon>
        <taxon>Sphaerospermopsis</taxon>
    </lineage>
</organism>
<dbReference type="AlphaFoldDB" id="A0A479ZV80"/>
<evidence type="ECO:0000256" key="7">
    <source>
        <dbReference type="ARBA" id="ARBA00047899"/>
    </source>
</evidence>
<evidence type="ECO:0000256" key="6">
    <source>
        <dbReference type="ARBA" id="ARBA00022840"/>
    </source>
</evidence>
<sequence>MYFMILFCQNKTCVYFMIEFNVNHGYKKIKFCKNYPDFSAFGYQVIRELGRNSEGGRITYLANHINSQKQVVIKEFCFANTTADWYGVKAYEREMQFLQRLNHPRIPRYINSFETPGCFYLVQEYKNAPSLGLSRCFHPQEIKEIALSILDILVYLQEQKPKIIHRDIKPDNILLDQQLQAYLVDFGLAKTQDKKAVLSTLVAGTPGFIPPEAEFGYPLTAASDLYSLGVTLICLLTNSRSADIGKLMDDKYRFNFQELLPDISPSFCSWLKKMVAPNRKYRYANAADALAALMPIPVIGSGTISDQILDIFWIAINQQKIIAMLGLSVTGILLGLGSNLMISQLGNAVNSNVELKPNLIEVNSSKNNNYSVK</sequence>
<keyword evidence="9" id="KW-0472">Membrane</keyword>
<evidence type="ECO:0000313" key="12">
    <source>
        <dbReference type="Proteomes" id="UP000300142"/>
    </source>
</evidence>
<evidence type="ECO:0000256" key="4">
    <source>
        <dbReference type="ARBA" id="ARBA00022741"/>
    </source>
</evidence>
<dbReference type="PANTHER" id="PTHR24363:SF0">
    <property type="entry name" value="SERINE_THREONINE KINASE LIKE DOMAIN CONTAINING 1"/>
    <property type="match status" value="1"/>
</dbReference>
<evidence type="ECO:0000256" key="2">
    <source>
        <dbReference type="ARBA" id="ARBA00022527"/>
    </source>
</evidence>
<dbReference type="PROSITE" id="PS00108">
    <property type="entry name" value="PROTEIN_KINASE_ST"/>
    <property type="match status" value="1"/>
</dbReference>
<dbReference type="PROSITE" id="PS50011">
    <property type="entry name" value="PROTEIN_KINASE_DOM"/>
    <property type="match status" value="1"/>
</dbReference>
<dbReference type="Gene3D" id="3.30.200.20">
    <property type="entry name" value="Phosphorylase Kinase, domain 1"/>
    <property type="match status" value="1"/>
</dbReference>
<evidence type="ECO:0000256" key="3">
    <source>
        <dbReference type="ARBA" id="ARBA00022679"/>
    </source>
</evidence>
<dbReference type="PANTHER" id="PTHR24363">
    <property type="entry name" value="SERINE/THREONINE PROTEIN KINASE"/>
    <property type="match status" value="1"/>
</dbReference>
<accession>A0A479ZV80</accession>
<keyword evidence="2 11" id="KW-0723">Serine/threonine-protein kinase</keyword>
<keyword evidence="6" id="KW-0067">ATP-binding</keyword>
<evidence type="ECO:0000256" key="1">
    <source>
        <dbReference type="ARBA" id="ARBA00012513"/>
    </source>
</evidence>
<dbReference type="SMART" id="SM00220">
    <property type="entry name" value="S_TKc"/>
    <property type="match status" value="1"/>
</dbReference>
<dbReference type="InterPro" id="IPR011009">
    <property type="entry name" value="Kinase-like_dom_sf"/>
</dbReference>
<reference evidence="12" key="1">
    <citation type="submission" date="2019-02" db="EMBL/GenBank/DDBJ databases">
        <title>Draft genome sequence of Sphaerospermopsis reniformis NIES-1949.</title>
        <authorList>
            <person name="Yamaguchi H."/>
            <person name="Suzuki S."/>
            <person name="Kawachi M."/>
        </authorList>
    </citation>
    <scope>NUCLEOTIDE SEQUENCE [LARGE SCALE GENOMIC DNA]</scope>
    <source>
        <strain evidence="12">NIES-1949</strain>
    </source>
</reference>
<keyword evidence="3" id="KW-0808">Transferase</keyword>
<dbReference type="InterPro" id="IPR008271">
    <property type="entry name" value="Ser/Thr_kinase_AS"/>
</dbReference>
<dbReference type="EMBL" id="BJCE01000011">
    <property type="protein sequence ID" value="GCL35496.1"/>
    <property type="molecule type" value="Genomic_DNA"/>
</dbReference>
<dbReference type="SUPFAM" id="SSF56112">
    <property type="entry name" value="Protein kinase-like (PK-like)"/>
    <property type="match status" value="1"/>
</dbReference>
<evidence type="ECO:0000256" key="5">
    <source>
        <dbReference type="ARBA" id="ARBA00022777"/>
    </source>
</evidence>
<dbReference type="InterPro" id="IPR000719">
    <property type="entry name" value="Prot_kinase_dom"/>
</dbReference>
<keyword evidence="4" id="KW-0547">Nucleotide-binding</keyword>
<dbReference type="EC" id="2.7.11.1" evidence="1"/>
<dbReference type="Proteomes" id="UP000300142">
    <property type="component" value="Unassembled WGS sequence"/>
</dbReference>
<keyword evidence="9" id="KW-1133">Transmembrane helix</keyword>
<protein>
    <recommendedName>
        <fullName evidence="1">non-specific serine/threonine protein kinase</fullName>
        <ecNumber evidence="1">2.7.11.1</ecNumber>
    </recommendedName>
</protein>
<feature type="transmembrane region" description="Helical" evidence="9">
    <location>
        <begin position="321"/>
        <end position="342"/>
    </location>
</feature>
<dbReference type="CDD" id="cd14014">
    <property type="entry name" value="STKc_PknB_like"/>
    <property type="match status" value="1"/>
</dbReference>
<feature type="domain" description="Protein kinase" evidence="10">
    <location>
        <begin position="43"/>
        <end position="299"/>
    </location>
</feature>
<keyword evidence="5 11" id="KW-0418">Kinase</keyword>
<comment type="catalytic activity">
    <reaction evidence="7">
        <text>L-threonyl-[protein] + ATP = O-phospho-L-threonyl-[protein] + ADP + H(+)</text>
        <dbReference type="Rhea" id="RHEA:46608"/>
        <dbReference type="Rhea" id="RHEA-COMP:11060"/>
        <dbReference type="Rhea" id="RHEA-COMP:11605"/>
        <dbReference type="ChEBI" id="CHEBI:15378"/>
        <dbReference type="ChEBI" id="CHEBI:30013"/>
        <dbReference type="ChEBI" id="CHEBI:30616"/>
        <dbReference type="ChEBI" id="CHEBI:61977"/>
        <dbReference type="ChEBI" id="CHEBI:456216"/>
        <dbReference type="EC" id="2.7.11.1"/>
    </reaction>
</comment>
<dbReference type="GO" id="GO:0005524">
    <property type="term" value="F:ATP binding"/>
    <property type="evidence" value="ECO:0007669"/>
    <property type="project" value="UniProtKB-KW"/>
</dbReference>
<evidence type="ECO:0000259" key="10">
    <source>
        <dbReference type="PROSITE" id="PS50011"/>
    </source>
</evidence>
<comment type="caution">
    <text evidence="11">The sequence shown here is derived from an EMBL/GenBank/DDBJ whole genome shotgun (WGS) entry which is preliminary data.</text>
</comment>
<evidence type="ECO:0000256" key="8">
    <source>
        <dbReference type="ARBA" id="ARBA00048679"/>
    </source>
</evidence>
<dbReference type="Pfam" id="PF00069">
    <property type="entry name" value="Pkinase"/>
    <property type="match status" value="1"/>
</dbReference>
<dbReference type="GO" id="GO:0004674">
    <property type="term" value="F:protein serine/threonine kinase activity"/>
    <property type="evidence" value="ECO:0007669"/>
    <property type="project" value="UniProtKB-KW"/>
</dbReference>
<name>A0A479ZV80_9CYAN</name>
<proteinExistence type="predicted"/>
<gene>
    <name evidence="11" type="ORF">SR1949_05910</name>
</gene>